<dbReference type="PROSITE" id="PS51257">
    <property type="entry name" value="PROKAR_LIPOPROTEIN"/>
    <property type="match status" value="1"/>
</dbReference>
<evidence type="ECO:0000313" key="2">
    <source>
        <dbReference type="Proteomes" id="UP001157915"/>
    </source>
</evidence>
<proteinExistence type="predicted"/>
<comment type="caution">
    <text evidence="1">The sequence shown here is derived from an EMBL/GenBank/DDBJ whole genome shotgun (WGS) entry which is preliminary data.</text>
</comment>
<dbReference type="InterPro" id="IPR011042">
    <property type="entry name" value="6-blade_b-propeller_TolB-like"/>
</dbReference>
<reference evidence="1 2" key="1">
    <citation type="submission" date="2017-05" db="EMBL/GenBank/DDBJ databases">
        <authorList>
            <person name="Varghese N."/>
            <person name="Submissions S."/>
        </authorList>
    </citation>
    <scope>NUCLEOTIDE SEQUENCE [LARGE SCALE GENOMIC DNA]</scope>
    <source>
        <strain evidence="1 2">DSM 15360</strain>
    </source>
</reference>
<dbReference type="Proteomes" id="UP001157915">
    <property type="component" value="Unassembled WGS sequence"/>
</dbReference>
<dbReference type="EMBL" id="FXUA01000007">
    <property type="protein sequence ID" value="SMP31320.1"/>
    <property type="molecule type" value="Genomic_DNA"/>
</dbReference>
<sequence>MYFRLSLIFILITFFSCKTNSEKVSDESILHVELEESELMNIEKFEILELIPLETNQFNLMGLDLRVRQNEESYYVMDIGTRDAVHQFSSDGKYLGAAASIGEGPGQLLGLQDFQIDNEGNLLVLSSLGDKSTIIKIEDAAELTTVFETDYLAGSFTIPSSGNFLLAGGYNLPIVADRVVLTDSIGIIQSTFLPNDYENEMLPMGERNFYESGENLLYSEIFNNRVYEYSEAGLMPILEIDMGKYSLPDNFWDVDLMVGFSRLQENGFATIKSVFEDDSNYLVNIHIQSKAGSFKKLLLINKETGDSNYWDGTSSEEEVYSDPIAMENGEITFLTYHSVLKKKLEGDLPPNLQEMNYDYPILLTTKIND</sequence>
<name>A0ABY1PCD2_9BACT</name>
<dbReference type="Pfam" id="PF17170">
    <property type="entry name" value="DUF5128"/>
    <property type="match status" value="1"/>
</dbReference>
<gene>
    <name evidence="1" type="ORF">SAMN06265367_10764</name>
</gene>
<protein>
    <submittedName>
        <fullName evidence="1">6-bladed beta-propeller protein</fullName>
    </submittedName>
</protein>
<keyword evidence="2" id="KW-1185">Reference proteome</keyword>
<accession>A0ABY1PCD2</accession>
<dbReference type="RefSeq" id="WP_283414107.1">
    <property type="nucleotide sequence ID" value="NZ_FXUA01000007.1"/>
</dbReference>
<dbReference type="Gene3D" id="2.120.10.30">
    <property type="entry name" value="TolB, C-terminal domain"/>
    <property type="match status" value="1"/>
</dbReference>
<organism evidence="1 2">
    <name type="scientific">Algoriphagus winogradskyi</name>
    <dbReference type="NCBI Taxonomy" id="237017"/>
    <lineage>
        <taxon>Bacteria</taxon>
        <taxon>Pseudomonadati</taxon>
        <taxon>Bacteroidota</taxon>
        <taxon>Cytophagia</taxon>
        <taxon>Cytophagales</taxon>
        <taxon>Cyclobacteriaceae</taxon>
        <taxon>Algoriphagus</taxon>
    </lineage>
</organism>
<evidence type="ECO:0000313" key="1">
    <source>
        <dbReference type="EMBL" id="SMP31320.1"/>
    </source>
</evidence>